<proteinExistence type="predicted"/>
<dbReference type="EMBL" id="FNBW01000002">
    <property type="protein sequence ID" value="SDF30834.1"/>
    <property type="molecule type" value="Genomic_DNA"/>
</dbReference>
<feature type="domain" description="Tryptophan synthase beta chain-like PALP" evidence="4">
    <location>
        <begin position="71"/>
        <end position="366"/>
    </location>
</feature>
<dbReference type="RefSeq" id="WP_245701915.1">
    <property type="nucleotide sequence ID" value="NZ_FNBW01000002.1"/>
</dbReference>
<accession>A0A8G2F1Y2</accession>
<evidence type="ECO:0000256" key="1">
    <source>
        <dbReference type="ARBA" id="ARBA00001933"/>
    </source>
</evidence>
<evidence type="ECO:0000259" key="4">
    <source>
        <dbReference type="Pfam" id="PF00291"/>
    </source>
</evidence>
<evidence type="ECO:0000313" key="6">
    <source>
        <dbReference type="Proteomes" id="UP000198615"/>
    </source>
</evidence>
<dbReference type="InterPro" id="IPR000634">
    <property type="entry name" value="Ser/Thr_deHydtase_PyrdxlP-BS"/>
</dbReference>
<dbReference type="AlphaFoldDB" id="A0A8G2F1Y2"/>
<reference evidence="5 6" key="1">
    <citation type="submission" date="2016-10" db="EMBL/GenBank/DDBJ databases">
        <authorList>
            <person name="Varghese N."/>
            <person name="Submissions S."/>
        </authorList>
    </citation>
    <scope>NUCLEOTIDE SEQUENCE [LARGE SCALE GENOMIC DNA]</scope>
    <source>
        <strain evidence="5 6">DSM 18839</strain>
    </source>
</reference>
<keyword evidence="2" id="KW-0663">Pyridoxal phosphate</keyword>
<dbReference type="Gene3D" id="3.40.50.1100">
    <property type="match status" value="2"/>
</dbReference>
<dbReference type="InterPro" id="IPR001926">
    <property type="entry name" value="TrpB-like_PALP"/>
</dbReference>
<dbReference type="InterPro" id="IPR050147">
    <property type="entry name" value="Ser/Thr_Dehydratase"/>
</dbReference>
<dbReference type="SUPFAM" id="SSF53686">
    <property type="entry name" value="Tryptophan synthase beta subunit-like PLP-dependent enzymes"/>
    <property type="match status" value="1"/>
</dbReference>
<dbReference type="Proteomes" id="UP000198615">
    <property type="component" value="Unassembled WGS sequence"/>
</dbReference>
<dbReference type="CDD" id="cd01563">
    <property type="entry name" value="Thr-synth_1"/>
    <property type="match status" value="1"/>
</dbReference>
<dbReference type="Pfam" id="PF00291">
    <property type="entry name" value="PALP"/>
    <property type="match status" value="1"/>
</dbReference>
<dbReference type="GO" id="GO:0006567">
    <property type="term" value="P:L-threonine catabolic process"/>
    <property type="evidence" value="ECO:0007669"/>
    <property type="project" value="TreeGrafter"/>
</dbReference>
<evidence type="ECO:0000256" key="2">
    <source>
        <dbReference type="ARBA" id="ARBA00022898"/>
    </source>
</evidence>
<name>A0A8G2F1Y2_9PROT</name>
<dbReference type="GO" id="GO:0004794">
    <property type="term" value="F:threonine deaminase activity"/>
    <property type="evidence" value="ECO:0007669"/>
    <property type="project" value="TreeGrafter"/>
</dbReference>
<dbReference type="GO" id="GO:0006565">
    <property type="term" value="P:L-serine catabolic process"/>
    <property type="evidence" value="ECO:0007669"/>
    <property type="project" value="TreeGrafter"/>
</dbReference>
<dbReference type="GO" id="GO:0030170">
    <property type="term" value="F:pyridoxal phosphate binding"/>
    <property type="evidence" value="ECO:0007669"/>
    <property type="project" value="InterPro"/>
</dbReference>
<gene>
    <name evidence="5" type="ORF">SAMN05660686_00986</name>
</gene>
<dbReference type="PANTHER" id="PTHR48078">
    <property type="entry name" value="THREONINE DEHYDRATASE, MITOCHONDRIAL-RELATED"/>
    <property type="match status" value="1"/>
</dbReference>
<comment type="caution">
    <text evidence="5">The sequence shown here is derived from an EMBL/GenBank/DDBJ whole genome shotgun (WGS) entry which is preliminary data.</text>
</comment>
<evidence type="ECO:0000256" key="3">
    <source>
        <dbReference type="ARBA" id="ARBA00023239"/>
    </source>
</evidence>
<dbReference type="InterPro" id="IPR036052">
    <property type="entry name" value="TrpB-like_PALP_sf"/>
</dbReference>
<dbReference type="GO" id="GO:0009097">
    <property type="term" value="P:isoleucine biosynthetic process"/>
    <property type="evidence" value="ECO:0007669"/>
    <property type="project" value="TreeGrafter"/>
</dbReference>
<evidence type="ECO:0000313" key="5">
    <source>
        <dbReference type="EMBL" id="SDF30834.1"/>
    </source>
</evidence>
<dbReference type="PANTHER" id="PTHR48078:SF6">
    <property type="entry name" value="L-THREONINE DEHYDRATASE CATABOLIC TDCB"/>
    <property type="match status" value="1"/>
</dbReference>
<dbReference type="GO" id="GO:0003941">
    <property type="term" value="F:L-serine ammonia-lyase activity"/>
    <property type="evidence" value="ECO:0007669"/>
    <property type="project" value="TreeGrafter"/>
</dbReference>
<comment type="cofactor">
    <cofactor evidence="1">
        <name>pyridoxal 5'-phosphate</name>
        <dbReference type="ChEBI" id="CHEBI:597326"/>
    </cofactor>
</comment>
<sequence>MSAPELTAYVTRDGAHRYPVDTPIWRCPETGAPVNLTEGEGLSRGDIDTTERSLWRYAAAIRVDKASRVPLGEGCTPLIPMALEGGNVRLKLESLMPSGSFKDRGMAVLVAYLKAHGISEVMLDSSGNAAGSLACYAGASGIKCTVLVPARTSAAKVAQMRAYGAVVELVEGTRQDVAAKALKLAEAGVFYASHNWQPFFIEGTKTLAYEIWEQSGFTVPDNIVIPVGYGSNLLGCRIGFDELKRRGEIDRVPRLFAAQPANVGALVRAFVANADTPVDFTPQPTIAEGVAAAKLVRTAECVAALRDTGGGAVAVAEEKILPAVRMLASKGALVEPSCALAATGYDQLVADGTISPDQDTVVVMTGNGLKSLDALME</sequence>
<dbReference type="PROSITE" id="PS00165">
    <property type="entry name" value="DEHYDRATASE_SER_THR"/>
    <property type="match status" value="1"/>
</dbReference>
<protein>
    <submittedName>
        <fullName evidence="5">Threonine synthase</fullName>
    </submittedName>
</protein>
<keyword evidence="3" id="KW-0456">Lyase</keyword>
<keyword evidence="6" id="KW-1185">Reference proteome</keyword>
<organism evidence="5 6">
    <name type="scientific">Thalassobaculum litoreum DSM 18839</name>
    <dbReference type="NCBI Taxonomy" id="1123362"/>
    <lineage>
        <taxon>Bacteria</taxon>
        <taxon>Pseudomonadati</taxon>
        <taxon>Pseudomonadota</taxon>
        <taxon>Alphaproteobacteria</taxon>
        <taxon>Rhodospirillales</taxon>
        <taxon>Thalassobaculaceae</taxon>
        <taxon>Thalassobaculum</taxon>
    </lineage>
</organism>